<protein>
    <submittedName>
        <fullName evidence="2">Uncharacterized protein</fullName>
    </submittedName>
</protein>
<dbReference type="STRING" id="1423811.FC72_GL000772"/>
<dbReference type="EMBL" id="AZDG01000018">
    <property type="protein sequence ID" value="KRK63998.1"/>
    <property type="molecule type" value="Genomic_DNA"/>
</dbReference>
<evidence type="ECO:0000313" key="2">
    <source>
        <dbReference type="EMBL" id="KRK63998.1"/>
    </source>
</evidence>
<evidence type="ECO:0000313" key="3">
    <source>
        <dbReference type="Proteomes" id="UP000050929"/>
    </source>
</evidence>
<comment type="caution">
    <text evidence="2">The sequence shown here is derived from an EMBL/GenBank/DDBJ whole genome shotgun (WGS) entry which is preliminary data.</text>
</comment>
<feature type="chain" id="PRO_5039669955" evidence="1">
    <location>
        <begin position="25"/>
        <end position="192"/>
    </location>
</feature>
<gene>
    <name evidence="2" type="ORF">FC72_GL000772</name>
</gene>
<dbReference type="Gene3D" id="2.40.128.360">
    <property type="match status" value="1"/>
</dbReference>
<reference evidence="2 3" key="1">
    <citation type="journal article" date="2015" name="Genome Announc.">
        <title>Expanding the biotechnology potential of lactobacilli through comparative genomics of 213 strains and associated genera.</title>
        <authorList>
            <person name="Sun Z."/>
            <person name="Harris H.M."/>
            <person name="McCann A."/>
            <person name="Guo C."/>
            <person name="Argimon S."/>
            <person name="Zhang W."/>
            <person name="Yang X."/>
            <person name="Jeffery I.B."/>
            <person name="Cooney J.C."/>
            <person name="Kagawa T.F."/>
            <person name="Liu W."/>
            <person name="Song Y."/>
            <person name="Salvetti E."/>
            <person name="Wrobel A."/>
            <person name="Rasinkangas P."/>
            <person name="Parkhill J."/>
            <person name="Rea M.C."/>
            <person name="O'Sullivan O."/>
            <person name="Ritari J."/>
            <person name="Douillard F.P."/>
            <person name="Paul Ross R."/>
            <person name="Yang R."/>
            <person name="Briner A.E."/>
            <person name="Felis G.E."/>
            <person name="de Vos W.M."/>
            <person name="Barrangou R."/>
            <person name="Klaenhammer T.R."/>
            <person name="Caufield P.W."/>
            <person name="Cui Y."/>
            <person name="Zhang H."/>
            <person name="O'Toole P.W."/>
        </authorList>
    </citation>
    <scope>NUCLEOTIDE SEQUENCE [LARGE SCALE GENOMIC DNA]</scope>
    <source>
        <strain evidence="2 3">DSM 20183</strain>
    </source>
</reference>
<dbReference type="AlphaFoldDB" id="A0A0R1IXS1"/>
<accession>A0A0R1IXS1</accession>
<feature type="signal peptide" evidence="1">
    <location>
        <begin position="1"/>
        <end position="24"/>
    </location>
</feature>
<organism evidence="2 3">
    <name type="scientific">Companilactobacillus tucceti DSM 20183</name>
    <dbReference type="NCBI Taxonomy" id="1423811"/>
    <lineage>
        <taxon>Bacteria</taxon>
        <taxon>Bacillati</taxon>
        <taxon>Bacillota</taxon>
        <taxon>Bacilli</taxon>
        <taxon>Lactobacillales</taxon>
        <taxon>Lactobacillaceae</taxon>
        <taxon>Companilactobacillus</taxon>
    </lineage>
</organism>
<sequence>MGDLFMKKLLKSLLVAGFAAVSFAAVSNVNDVSAGGVTTTRILTRMYNKQGDLVMNRALAANTPWRVGYFRVINGSLMYQVSTNEFVRAFSVDYEPESWSVSIDDLFGKWQAEDGTSYTFMSNGHNRKGNVSITKNGKTTEGTFEFNPYGGDQIEIALYSDEGYNASWIRYCTLNGDKLTFNNEEYSAYRVY</sequence>
<evidence type="ECO:0000256" key="1">
    <source>
        <dbReference type="SAM" id="SignalP"/>
    </source>
</evidence>
<dbReference type="PATRIC" id="fig|1423811.3.peg.782"/>
<proteinExistence type="predicted"/>
<keyword evidence="3" id="KW-1185">Reference proteome</keyword>
<dbReference type="Proteomes" id="UP000050929">
    <property type="component" value="Unassembled WGS sequence"/>
</dbReference>
<keyword evidence="1" id="KW-0732">Signal</keyword>
<name>A0A0R1IXS1_9LACO</name>